<sequence>MLLALLATLAASPVHADAGGAAALIRTAQDALAHGRYTVARQAARAAVAAANASAAAHLALARAALGEGDGITAEAEVARARALGAAAAATAPELARARLLQGDNSQALAIAKTAAPGAWVAGLRVQAGALAAAGNPGAADVLLRDALRRAPRDVALLVDVGRFRQSVGDVAGAIDVAARAVALDRTNAAALLLRAQLVRDQFGLTAALRWYAAARRSDPNNYAILIDQAATLGDAGQATAMLAATRAALAVRPGDPQALYLLAVLAARGGKPALARDLLERTGGALEDQPAALLLRATLDLADDDHEQAVATLRHLVALQPMNIQARQLLATALLGSEDAAGALEVLRPVALRSDADSFSLTLAARAFEAAGDRIAAAEQLDRAALPARGAATSFDTDESVPVLAAAAARDPDGEPSTAIPLIRGLLDAGDGAGALARAQRVADANRGAPGAAIVLGDVLMTLRRPAEAAAAYARAASLVFDEPTLLRLTEAREAAGDRAGAAAALALFLQQNPQSVAARRLAAHWQIADGAYPDAIDTLEGLRARLGNRDAALLAELSFAYDGAGNHAAARSFAAAAYALAPLNAAAADAYGWSLYGTGDAGGALQLLGKAVALAPTHATIRWHLAQLYADLGRPADARAQVALALRDPRFGERSAAGDLLKRLG</sequence>
<dbReference type="InterPro" id="IPR011990">
    <property type="entry name" value="TPR-like_helical_dom_sf"/>
</dbReference>
<dbReference type="Gene3D" id="1.25.40.10">
    <property type="entry name" value="Tetratricopeptide repeat domain"/>
    <property type="match status" value="3"/>
</dbReference>
<dbReference type="GO" id="GO:0051301">
    <property type="term" value="P:cell division"/>
    <property type="evidence" value="ECO:0007669"/>
    <property type="project" value="TreeGrafter"/>
</dbReference>
<feature type="chain" id="PRO_5012041043" evidence="1">
    <location>
        <begin position="17"/>
        <end position="667"/>
    </location>
</feature>
<dbReference type="PANTHER" id="PTHR12558">
    <property type="entry name" value="CELL DIVISION CYCLE 16,23,27"/>
    <property type="match status" value="1"/>
</dbReference>
<dbReference type="SUPFAM" id="SSF48452">
    <property type="entry name" value="TPR-like"/>
    <property type="match status" value="2"/>
</dbReference>
<name>A0A285QGL1_9SPHN</name>
<dbReference type="GO" id="GO:0016567">
    <property type="term" value="P:protein ubiquitination"/>
    <property type="evidence" value="ECO:0007669"/>
    <property type="project" value="TreeGrafter"/>
</dbReference>
<dbReference type="PANTHER" id="PTHR12558:SF36">
    <property type="entry name" value="ANAPHASE-PROMOTING COMPLEX SUBUNIT 7"/>
    <property type="match status" value="1"/>
</dbReference>
<dbReference type="Pfam" id="PF13432">
    <property type="entry name" value="TPR_16"/>
    <property type="match status" value="2"/>
</dbReference>
<gene>
    <name evidence="2" type="ORF">SAMN06297144_0456</name>
</gene>
<accession>A0A285QGL1</accession>
<dbReference type="Proteomes" id="UP000219494">
    <property type="component" value="Unassembled WGS sequence"/>
</dbReference>
<keyword evidence="1" id="KW-0732">Signal</keyword>
<evidence type="ECO:0000256" key="1">
    <source>
        <dbReference type="SAM" id="SignalP"/>
    </source>
</evidence>
<feature type="signal peptide" evidence="1">
    <location>
        <begin position="1"/>
        <end position="16"/>
    </location>
</feature>
<reference evidence="2 3" key="1">
    <citation type="submission" date="2017-07" db="EMBL/GenBank/DDBJ databases">
        <authorList>
            <person name="Sun Z.S."/>
            <person name="Albrecht U."/>
            <person name="Echele G."/>
            <person name="Lee C.C."/>
        </authorList>
    </citation>
    <scope>NUCLEOTIDE SEQUENCE [LARGE SCALE GENOMIC DNA]</scope>
    <source>
        <strain evidence="2 3">CGMCC 1.12672</strain>
    </source>
</reference>
<protein>
    <submittedName>
        <fullName evidence="2">Tetratricopeptide repeat-containing protein</fullName>
    </submittedName>
</protein>
<proteinExistence type="predicted"/>
<dbReference type="Pfam" id="PF14559">
    <property type="entry name" value="TPR_19"/>
    <property type="match status" value="1"/>
</dbReference>
<evidence type="ECO:0000313" key="2">
    <source>
        <dbReference type="EMBL" id="SOB79257.1"/>
    </source>
</evidence>
<evidence type="ECO:0000313" key="3">
    <source>
        <dbReference type="Proteomes" id="UP000219494"/>
    </source>
</evidence>
<keyword evidence="3" id="KW-1185">Reference proteome</keyword>
<dbReference type="EMBL" id="OBMI01000001">
    <property type="protein sequence ID" value="SOB79257.1"/>
    <property type="molecule type" value="Genomic_DNA"/>
</dbReference>
<dbReference type="AlphaFoldDB" id="A0A285QGL1"/>
<organism evidence="2 3">
    <name type="scientific">Sphingomonas guangdongensis</name>
    <dbReference type="NCBI Taxonomy" id="1141890"/>
    <lineage>
        <taxon>Bacteria</taxon>
        <taxon>Pseudomonadati</taxon>
        <taxon>Pseudomonadota</taxon>
        <taxon>Alphaproteobacteria</taxon>
        <taxon>Sphingomonadales</taxon>
        <taxon>Sphingomonadaceae</taxon>
        <taxon>Sphingomonas</taxon>
    </lineage>
</organism>